<reference evidence="7" key="1">
    <citation type="journal article" date="2012" name="Science">
        <title>Fermentation, hydrogen, and sulfur metabolism in multiple uncultivated bacterial phyla.</title>
        <authorList>
            <person name="Wrighton K.C."/>
            <person name="Thomas B.C."/>
            <person name="Sharon I."/>
            <person name="Miller C.S."/>
            <person name="Castelle C.J."/>
            <person name="VerBerkmoes N.C."/>
            <person name="Wilkins M.J."/>
            <person name="Hettich R.L."/>
            <person name="Lipton M.S."/>
            <person name="Williams K.H."/>
            <person name="Long P.E."/>
            <person name="Banfield J.F."/>
        </authorList>
    </citation>
    <scope>NUCLEOTIDE SEQUENCE [LARGE SCALE GENOMIC DNA]</scope>
</reference>
<feature type="binding site" evidence="6">
    <location>
        <begin position="89"/>
        <end position="90"/>
    </location>
    <ligand>
        <name>S-adenosyl-L-methionine</name>
        <dbReference type="ChEBI" id="CHEBI:59789"/>
    </ligand>
</feature>
<dbReference type="PANTHER" id="PTHR31760:SF0">
    <property type="entry name" value="S-ADENOSYL-L-METHIONINE-DEPENDENT METHYLTRANSFERASES SUPERFAMILY PROTEIN"/>
    <property type="match status" value="1"/>
</dbReference>
<dbReference type="NCBIfam" id="TIGR00138">
    <property type="entry name" value="rsmG_gidB"/>
    <property type="match status" value="1"/>
</dbReference>
<dbReference type="PIRSF" id="PIRSF003078">
    <property type="entry name" value="GidB"/>
    <property type="match status" value="1"/>
</dbReference>
<evidence type="ECO:0000256" key="1">
    <source>
        <dbReference type="ARBA" id="ARBA00022490"/>
    </source>
</evidence>
<dbReference type="InterPro" id="IPR003682">
    <property type="entry name" value="rRNA_ssu_MeTfrase_G"/>
</dbReference>
<evidence type="ECO:0000256" key="6">
    <source>
        <dbReference type="HAMAP-Rule" id="MF_00074"/>
    </source>
</evidence>
<keyword evidence="3 6" id="KW-0489">Methyltransferase</keyword>
<gene>
    <name evidence="6" type="primary">rsmG</name>
    <name evidence="7" type="ORF">ACD_4C00085G0002</name>
</gene>
<dbReference type="Pfam" id="PF02527">
    <property type="entry name" value="GidB"/>
    <property type="match status" value="1"/>
</dbReference>
<feature type="binding site" evidence="6">
    <location>
        <position position="43"/>
    </location>
    <ligand>
        <name>S-adenosyl-L-methionine</name>
        <dbReference type="ChEBI" id="CHEBI:59789"/>
    </ligand>
</feature>
<comment type="function">
    <text evidence="6">Specifically methylates the N7 position of a guanine in 16S rRNA.</text>
</comment>
<dbReference type="Gene3D" id="3.40.50.150">
    <property type="entry name" value="Vaccinia Virus protein VP39"/>
    <property type="match status" value="1"/>
</dbReference>
<dbReference type="InterPro" id="IPR029063">
    <property type="entry name" value="SAM-dependent_MTases_sf"/>
</dbReference>
<keyword evidence="4 6" id="KW-0808">Transferase</keyword>
<keyword evidence="5 6" id="KW-0949">S-adenosyl-L-methionine</keyword>
<dbReference type="SUPFAM" id="SSF53335">
    <property type="entry name" value="S-adenosyl-L-methionine-dependent methyltransferases"/>
    <property type="match status" value="1"/>
</dbReference>
<dbReference type="AlphaFoldDB" id="K2FYP9"/>
<comment type="caution">
    <text evidence="6">Lacks conserved residue(s) required for the propagation of feature annotation.</text>
</comment>
<evidence type="ECO:0000256" key="4">
    <source>
        <dbReference type="ARBA" id="ARBA00022679"/>
    </source>
</evidence>
<protein>
    <recommendedName>
        <fullName evidence="6">Ribosomal RNA small subunit methyltransferase G</fullName>
        <ecNumber evidence="6">2.1.1.-</ecNumber>
    </recommendedName>
    <alternativeName>
        <fullName evidence="6">16S rRNA 7-methylguanosine methyltransferase</fullName>
        <shortName evidence="6">16S rRNA m7G methyltransferase</shortName>
    </alternativeName>
</protein>
<organism evidence="7">
    <name type="scientific">uncultured bacterium</name>
    <name type="common">gcode 4</name>
    <dbReference type="NCBI Taxonomy" id="1234023"/>
    <lineage>
        <taxon>Bacteria</taxon>
        <taxon>environmental samples</taxon>
    </lineage>
</organism>
<evidence type="ECO:0000256" key="2">
    <source>
        <dbReference type="ARBA" id="ARBA00022552"/>
    </source>
</evidence>
<comment type="caution">
    <text evidence="7">The sequence shown here is derived from an EMBL/GenBank/DDBJ whole genome shotgun (WGS) entry which is preliminary data.</text>
</comment>
<keyword evidence="2 6" id="KW-0698">rRNA processing</keyword>
<comment type="subcellular location">
    <subcellularLocation>
        <location evidence="6">Cytoplasm</location>
    </subcellularLocation>
</comment>
<dbReference type="EMBL" id="AMFJ01000601">
    <property type="protein sequence ID" value="EKE27027.1"/>
    <property type="molecule type" value="Genomic_DNA"/>
</dbReference>
<dbReference type="PANTHER" id="PTHR31760">
    <property type="entry name" value="S-ADENOSYL-L-METHIONINE-DEPENDENT METHYLTRANSFERASES SUPERFAMILY PROTEIN"/>
    <property type="match status" value="1"/>
</dbReference>
<name>K2FYP9_9BACT</name>
<dbReference type="EC" id="2.1.1.-" evidence="6"/>
<keyword evidence="1 6" id="KW-0963">Cytoplasm</keyword>
<accession>K2FYP9</accession>
<feature type="binding site" evidence="6">
    <location>
        <position position="108"/>
    </location>
    <ligand>
        <name>S-adenosyl-L-methionine</name>
        <dbReference type="ChEBI" id="CHEBI:59789"/>
    </ligand>
</feature>
<evidence type="ECO:0000313" key="7">
    <source>
        <dbReference type="EMBL" id="EKE27027.1"/>
    </source>
</evidence>
<evidence type="ECO:0000256" key="5">
    <source>
        <dbReference type="ARBA" id="ARBA00022691"/>
    </source>
</evidence>
<comment type="similarity">
    <text evidence="6">Belongs to the methyltransferase superfamily. RNA methyltransferase RsmG family.</text>
</comment>
<dbReference type="HAMAP" id="MF_00074">
    <property type="entry name" value="16SrRNA_methyltr_G"/>
    <property type="match status" value="1"/>
</dbReference>
<dbReference type="GO" id="GO:0070043">
    <property type="term" value="F:rRNA (guanine-N7-)-methyltransferase activity"/>
    <property type="evidence" value="ECO:0007669"/>
    <property type="project" value="UniProtKB-UniRule"/>
</dbReference>
<evidence type="ECO:0000256" key="3">
    <source>
        <dbReference type="ARBA" id="ARBA00022603"/>
    </source>
</evidence>
<proteinExistence type="inferred from homology"/>
<dbReference type="GO" id="GO:0005829">
    <property type="term" value="C:cytosol"/>
    <property type="evidence" value="ECO:0007669"/>
    <property type="project" value="TreeGrafter"/>
</dbReference>
<sequence length="175" mass="21401">MINLSAIRDEVWIIEKHFIDSIIIFKYFDLKGKILDIWSWWGFPWIPLKIMRDDLDITLLDSIWKKVDSMNFFIKNLWLEWIIAIKDRAEDLAKNKDYIESFDYIVSRATAYLPKIVEWASPFLKSDWKIILYKLYNEEEINDGIKIINKFNLKILKIEKYIIWDQERIFIMIWK</sequence>